<evidence type="ECO:0000313" key="7">
    <source>
        <dbReference type="Proteomes" id="UP001287356"/>
    </source>
</evidence>
<accession>A0AAE0KM62</accession>
<dbReference type="InterPro" id="IPR036779">
    <property type="entry name" value="LysM_dom_sf"/>
</dbReference>
<sequence>MMSLTAVLSFALAASSLASAASSNLRRAQLNAIPKFPYDPSTTKYCAWWLDNDGTWACQDIEDVFGVSMDDFKRWNPSVSLPCDSLATNESFCIAGGVGRQTLGPSRTPLLTSVVTVPVTVPVTVAVPVTQTTVVTATATVQVTVVSLVSVTAAAPTPTRGGNGIATPAPYQPGMVDNCKTFYLVQPGDTCVNIAARYRVSPEQLIAWNPYARADCTRLLANTYCCVGVL</sequence>
<dbReference type="PANTHER" id="PTHR34997">
    <property type="entry name" value="AM15"/>
    <property type="match status" value="1"/>
</dbReference>
<keyword evidence="1" id="KW-0147">Chitin-binding</keyword>
<organism evidence="6 7">
    <name type="scientific">Lasiosphaeria ovina</name>
    <dbReference type="NCBI Taxonomy" id="92902"/>
    <lineage>
        <taxon>Eukaryota</taxon>
        <taxon>Fungi</taxon>
        <taxon>Dikarya</taxon>
        <taxon>Ascomycota</taxon>
        <taxon>Pezizomycotina</taxon>
        <taxon>Sordariomycetes</taxon>
        <taxon>Sordariomycetidae</taxon>
        <taxon>Sordariales</taxon>
        <taxon>Lasiosphaeriaceae</taxon>
        <taxon>Lasiosphaeria</taxon>
    </lineage>
</organism>
<keyword evidence="7" id="KW-1185">Reference proteome</keyword>
<dbReference type="Proteomes" id="UP001287356">
    <property type="component" value="Unassembled WGS sequence"/>
</dbReference>
<evidence type="ECO:0000259" key="5">
    <source>
        <dbReference type="PROSITE" id="PS51782"/>
    </source>
</evidence>
<feature type="domain" description="LysM" evidence="5">
    <location>
        <begin position="181"/>
        <end position="227"/>
    </location>
</feature>
<name>A0AAE0KM62_9PEZI</name>
<dbReference type="SMART" id="SM00257">
    <property type="entry name" value="LysM"/>
    <property type="match status" value="1"/>
</dbReference>
<protein>
    <recommendedName>
        <fullName evidence="5">LysM domain-containing protein</fullName>
    </recommendedName>
</protein>
<comment type="similarity">
    <text evidence="3">Belongs to the secreted LysM effector family.</text>
</comment>
<evidence type="ECO:0000256" key="4">
    <source>
        <dbReference type="SAM" id="SignalP"/>
    </source>
</evidence>
<keyword evidence="4" id="KW-0732">Signal</keyword>
<dbReference type="Gene3D" id="3.10.350.10">
    <property type="entry name" value="LysM domain"/>
    <property type="match status" value="2"/>
</dbReference>
<evidence type="ECO:0000256" key="1">
    <source>
        <dbReference type="ARBA" id="ARBA00022669"/>
    </source>
</evidence>
<dbReference type="Pfam" id="PF01476">
    <property type="entry name" value="LysM"/>
    <property type="match status" value="1"/>
</dbReference>
<dbReference type="AlphaFoldDB" id="A0AAE0KM62"/>
<dbReference type="InterPro" id="IPR018392">
    <property type="entry name" value="LysM"/>
</dbReference>
<gene>
    <name evidence="6" type="ORF">B0T24DRAFT_589643</name>
</gene>
<proteinExistence type="inferred from homology"/>
<dbReference type="SUPFAM" id="SSF54106">
    <property type="entry name" value="LysM domain"/>
    <property type="match status" value="1"/>
</dbReference>
<evidence type="ECO:0000256" key="3">
    <source>
        <dbReference type="ARBA" id="ARBA00044955"/>
    </source>
</evidence>
<dbReference type="PROSITE" id="PS51782">
    <property type="entry name" value="LYSM"/>
    <property type="match status" value="1"/>
</dbReference>
<dbReference type="CDD" id="cd00118">
    <property type="entry name" value="LysM"/>
    <property type="match status" value="1"/>
</dbReference>
<keyword evidence="2" id="KW-0843">Virulence</keyword>
<dbReference type="EMBL" id="JAULSN010000002">
    <property type="protein sequence ID" value="KAK3379039.1"/>
    <property type="molecule type" value="Genomic_DNA"/>
</dbReference>
<comment type="caution">
    <text evidence="6">The sequence shown here is derived from an EMBL/GenBank/DDBJ whole genome shotgun (WGS) entry which is preliminary data.</text>
</comment>
<reference evidence="6" key="2">
    <citation type="submission" date="2023-06" db="EMBL/GenBank/DDBJ databases">
        <authorList>
            <consortium name="Lawrence Berkeley National Laboratory"/>
            <person name="Haridas S."/>
            <person name="Hensen N."/>
            <person name="Bonometti L."/>
            <person name="Westerberg I."/>
            <person name="Brannstrom I.O."/>
            <person name="Guillou S."/>
            <person name="Cros-Aarteil S."/>
            <person name="Calhoun S."/>
            <person name="Kuo A."/>
            <person name="Mondo S."/>
            <person name="Pangilinan J."/>
            <person name="Riley R."/>
            <person name="Labutti K."/>
            <person name="Andreopoulos B."/>
            <person name="Lipzen A."/>
            <person name="Chen C."/>
            <person name="Yanf M."/>
            <person name="Daum C."/>
            <person name="Ng V."/>
            <person name="Clum A."/>
            <person name="Steindorff A."/>
            <person name="Ohm R."/>
            <person name="Martin F."/>
            <person name="Silar P."/>
            <person name="Natvig D."/>
            <person name="Lalanne C."/>
            <person name="Gautier V."/>
            <person name="Ament-Velasquez S.L."/>
            <person name="Kruys A."/>
            <person name="Hutchinson M.I."/>
            <person name="Powell A.J."/>
            <person name="Barry K."/>
            <person name="Miller A.N."/>
            <person name="Grigoriev I.V."/>
            <person name="Debuchy R."/>
            <person name="Gladieux P."/>
            <person name="Thoren M.H."/>
            <person name="Johannesson H."/>
        </authorList>
    </citation>
    <scope>NUCLEOTIDE SEQUENCE</scope>
    <source>
        <strain evidence="6">CBS 958.72</strain>
    </source>
</reference>
<feature type="chain" id="PRO_5042268253" description="LysM domain-containing protein" evidence="4">
    <location>
        <begin position="21"/>
        <end position="230"/>
    </location>
</feature>
<evidence type="ECO:0000313" key="6">
    <source>
        <dbReference type="EMBL" id="KAK3379039.1"/>
    </source>
</evidence>
<feature type="signal peptide" evidence="4">
    <location>
        <begin position="1"/>
        <end position="20"/>
    </location>
</feature>
<dbReference type="InterPro" id="IPR052210">
    <property type="entry name" value="LysM1-like"/>
</dbReference>
<dbReference type="PANTHER" id="PTHR34997:SF1">
    <property type="entry name" value="PEPTIDOGLYCAN-BINDING LYSIN DOMAIN"/>
    <property type="match status" value="1"/>
</dbReference>
<dbReference type="GO" id="GO:0008061">
    <property type="term" value="F:chitin binding"/>
    <property type="evidence" value="ECO:0007669"/>
    <property type="project" value="UniProtKB-KW"/>
</dbReference>
<evidence type="ECO:0000256" key="2">
    <source>
        <dbReference type="ARBA" id="ARBA00023026"/>
    </source>
</evidence>
<reference evidence="6" key="1">
    <citation type="journal article" date="2023" name="Mol. Phylogenet. Evol.">
        <title>Genome-scale phylogeny and comparative genomics of the fungal order Sordariales.</title>
        <authorList>
            <person name="Hensen N."/>
            <person name="Bonometti L."/>
            <person name="Westerberg I."/>
            <person name="Brannstrom I.O."/>
            <person name="Guillou S."/>
            <person name="Cros-Aarteil S."/>
            <person name="Calhoun S."/>
            <person name="Haridas S."/>
            <person name="Kuo A."/>
            <person name="Mondo S."/>
            <person name="Pangilinan J."/>
            <person name="Riley R."/>
            <person name="LaButti K."/>
            <person name="Andreopoulos B."/>
            <person name="Lipzen A."/>
            <person name="Chen C."/>
            <person name="Yan M."/>
            <person name="Daum C."/>
            <person name="Ng V."/>
            <person name="Clum A."/>
            <person name="Steindorff A."/>
            <person name="Ohm R.A."/>
            <person name="Martin F."/>
            <person name="Silar P."/>
            <person name="Natvig D.O."/>
            <person name="Lalanne C."/>
            <person name="Gautier V."/>
            <person name="Ament-Velasquez S.L."/>
            <person name="Kruys A."/>
            <person name="Hutchinson M.I."/>
            <person name="Powell A.J."/>
            <person name="Barry K."/>
            <person name="Miller A.N."/>
            <person name="Grigoriev I.V."/>
            <person name="Debuchy R."/>
            <person name="Gladieux P."/>
            <person name="Hiltunen Thoren M."/>
            <person name="Johannesson H."/>
        </authorList>
    </citation>
    <scope>NUCLEOTIDE SEQUENCE</scope>
    <source>
        <strain evidence="6">CBS 958.72</strain>
    </source>
</reference>